<organism evidence="1 2">
    <name type="scientific">Pelobates cultripes</name>
    <name type="common">Western spadefoot toad</name>
    <dbReference type="NCBI Taxonomy" id="61616"/>
    <lineage>
        <taxon>Eukaryota</taxon>
        <taxon>Metazoa</taxon>
        <taxon>Chordata</taxon>
        <taxon>Craniata</taxon>
        <taxon>Vertebrata</taxon>
        <taxon>Euteleostomi</taxon>
        <taxon>Amphibia</taxon>
        <taxon>Batrachia</taxon>
        <taxon>Anura</taxon>
        <taxon>Pelobatoidea</taxon>
        <taxon>Pelobatidae</taxon>
        <taxon>Pelobates</taxon>
    </lineage>
</organism>
<evidence type="ECO:0000313" key="2">
    <source>
        <dbReference type="Proteomes" id="UP001295444"/>
    </source>
</evidence>
<evidence type="ECO:0000313" key="1">
    <source>
        <dbReference type="EMBL" id="CAH2274651.1"/>
    </source>
</evidence>
<keyword evidence="2" id="KW-1185">Reference proteome</keyword>
<reference evidence="1" key="1">
    <citation type="submission" date="2022-03" db="EMBL/GenBank/DDBJ databases">
        <authorList>
            <person name="Alioto T."/>
            <person name="Alioto T."/>
            <person name="Gomez Garrido J."/>
        </authorList>
    </citation>
    <scope>NUCLEOTIDE SEQUENCE</scope>
</reference>
<accession>A0AAD1RPT9</accession>
<sequence>FVVYALKCPCGLLYVGETIRPVKERIGEHKRSIRYLKAEVYRDKRVFSRGDGSSAGRGS</sequence>
<protein>
    <recommendedName>
        <fullName evidence="3">GIY-YIG domain-containing protein</fullName>
    </recommendedName>
</protein>
<feature type="non-terminal residue" evidence="1">
    <location>
        <position position="1"/>
    </location>
</feature>
<name>A0AAD1RPT9_PELCU</name>
<dbReference type="Proteomes" id="UP001295444">
    <property type="component" value="Chromosome 03"/>
</dbReference>
<feature type="non-terminal residue" evidence="1">
    <location>
        <position position="59"/>
    </location>
</feature>
<proteinExistence type="predicted"/>
<gene>
    <name evidence="1" type="ORF">PECUL_23A053358</name>
</gene>
<dbReference type="AlphaFoldDB" id="A0AAD1RPT9"/>
<evidence type="ECO:0008006" key="3">
    <source>
        <dbReference type="Google" id="ProtNLM"/>
    </source>
</evidence>
<dbReference type="EMBL" id="OW240914">
    <property type="protein sequence ID" value="CAH2274651.1"/>
    <property type="molecule type" value="Genomic_DNA"/>
</dbReference>